<reference evidence="3" key="1">
    <citation type="submission" date="2015-05" db="EMBL/GenBank/DDBJ databases">
        <authorList>
            <person name="Wang D.B."/>
            <person name="Wang M."/>
        </authorList>
    </citation>
    <scope>NUCLEOTIDE SEQUENCE</scope>
    <source>
        <strain evidence="3">36-1</strain>
    </source>
</reference>
<comment type="caution">
    <text evidence="3">The sequence shown here is derived from an EMBL/GenBank/DDBJ whole genome shotgun (WGS) entry which is preliminary data.</text>
</comment>
<reference evidence="2" key="3">
    <citation type="submission" date="2023-11" db="EMBL/GenBank/DDBJ databases">
        <authorList>
            <person name="Beijen E."/>
            <person name="Ohm R.A."/>
        </authorList>
    </citation>
    <scope>NUCLEOTIDE SEQUENCE</scope>
    <source>
        <strain evidence="2">CBS 150709</strain>
    </source>
</reference>
<evidence type="ECO:0000313" key="2">
    <source>
        <dbReference type="EMBL" id="KAK4091714.1"/>
    </source>
</evidence>
<reference evidence="3 4" key="2">
    <citation type="journal article" date="2016" name="Front. Microbiol.">
        <title>Genome and transcriptome sequences reveal the specific parasitism of the nematophagous Purpureocillium lilacinum 36-1.</title>
        <authorList>
            <person name="Xie J."/>
            <person name="Li S."/>
            <person name="Mo C."/>
            <person name="Xiao X."/>
            <person name="Peng D."/>
            <person name="Wang G."/>
            <person name="Xiao Y."/>
        </authorList>
    </citation>
    <scope>NUCLEOTIDE SEQUENCE [LARGE SCALE GENOMIC DNA]</scope>
    <source>
        <strain evidence="3 4">36-1</strain>
    </source>
</reference>
<feature type="compositionally biased region" description="Basic residues" evidence="1">
    <location>
        <begin position="317"/>
        <end position="331"/>
    </location>
</feature>
<evidence type="ECO:0000256" key="1">
    <source>
        <dbReference type="SAM" id="MobiDB-lite"/>
    </source>
</evidence>
<dbReference type="Proteomes" id="UP000245956">
    <property type="component" value="Unassembled WGS sequence"/>
</dbReference>
<evidence type="ECO:0000313" key="5">
    <source>
        <dbReference type="Proteomes" id="UP001287286"/>
    </source>
</evidence>
<accession>A0A2U3EM05</accession>
<dbReference type="AlphaFoldDB" id="A0A2U3EM05"/>
<dbReference type="EMBL" id="LCWV01000002">
    <property type="protein sequence ID" value="PWI75548.1"/>
    <property type="molecule type" value="Genomic_DNA"/>
</dbReference>
<sequence length="362" mass="39585">MASCGIYSELSAPLLLGLPRAPVRILPAGGLGPTIIGPRARWPLPASRDVPIPSRPILAPSPNSCATVQYSTSQSTARYETCKVAPSRGSPACHEWPPSRLATTLRDVSSHPPDIATRARLPTAPWPPWILRRRTQKLVVSGPWHVALVPFRQRQRREGGHADTEGPKALRRLPQLIPPLCPARCGVPPSPRWSRPRCLKLPARYWRRGGGTVRQALTITSYGRAKGLPACHVSVIGTLRRRRLHGVYPSGPRKSDYYPGEPSRHQEALCRLHASSTQASSNSACPGPSLRDRHDRDTYAAELAPMSLACQGEAERHMRRKPSRLSSRHRALTLGHGPDGLTGAQAGLYPLSYASDGFRARV</sequence>
<reference evidence="2 5" key="4">
    <citation type="journal article" date="2024" name="Microbiol. Resour. Announc.">
        <title>Genome annotations for the ascomycete fungi Trichoderma harzianum, Trichoderma aggressivum, and Purpureocillium lilacinum.</title>
        <authorList>
            <person name="Beijen E.P.W."/>
            <person name="Ohm R.A."/>
        </authorList>
    </citation>
    <scope>NUCLEOTIDE SEQUENCE [LARGE SCALE GENOMIC DNA]</scope>
    <source>
        <strain evidence="2 5">CBS 150709</strain>
    </source>
</reference>
<name>A0A2U3EM05_PURLI</name>
<proteinExistence type="predicted"/>
<gene>
    <name evidence="3" type="ORF">PCL_06206</name>
    <name evidence="2" type="ORF">Purlil1_4144</name>
</gene>
<evidence type="ECO:0000313" key="4">
    <source>
        <dbReference type="Proteomes" id="UP000245956"/>
    </source>
</evidence>
<dbReference type="Proteomes" id="UP001287286">
    <property type="component" value="Unassembled WGS sequence"/>
</dbReference>
<feature type="region of interest" description="Disordered" evidence="1">
    <location>
        <begin position="312"/>
        <end position="345"/>
    </location>
</feature>
<protein>
    <submittedName>
        <fullName evidence="3">Uncharacterized protein</fullName>
    </submittedName>
</protein>
<dbReference type="EMBL" id="JAWRVI010000011">
    <property type="protein sequence ID" value="KAK4091714.1"/>
    <property type="molecule type" value="Genomic_DNA"/>
</dbReference>
<evidence type="ECO:0000313" key="3">
    <source>
        <dbReference type="EMBL" id="PWI75548.1"/>
    </source>
</evidence>
<organism evidence="3 4">
    <name type="scientific">Purpureocillium lilacinum</name>
    <name type="common">Paecilomyces lilacinus</name>
    <dbReference type="NCBI Taxonomy" id="33203"/>
    <lineage>
        <taxon>Eukaryota</taxon>
        <taxon>Fungi</taxon>
        <taxon>Dikarya</taxon>
        <taxon>Ascomycota</taxon>
        <taxon>Pezizomycotina</taxon>
        <taxon>Sordariomycetes</taxon>
        <taxon>Hypocreomycetidae</taxon>
        <taxon>Hypocreales</taxon>
        <taxon>Ophiocordycipitaceae</taxon>
        <taxon>Purpureocillium</taxon>
    </lineage>
</organism>
<keyword evidence="5" id="KW-1185">Reference proteome</keyword>